<dbReference type="NCBIfam" id="TIGR02595">
    <property type="entry name" value="PEP_CTERM"/>
    <property type="match status" value="1"/>
</dbReference>
<feature type="region of interest" description="Disordered" evidence="1">
    <location>
        <begin position="184"/>
        <end position="263"/>
    </location>
</feature>
<dbReference type="PRINTS" id="PR01217">
    <property type="entry name" value="PRICHEXTENSN"/>
</dbReference>
<reference evidence="3" key="1">
    <citation type="submission" date="2022-12" db="EMBL/GenBank/DDBJ databases">
        <title>Polyphasic identification of a Novel Hot-Spring Cyanobacterium Ocullathermofonsia sinensis gen nov. sp. nov. and Genomic Insights on its Adaptations to the Thermal Habitat.</title>
        <authorList>
            <person name="Daroch M."/>
            <person name="Tang J."/>
            <person name="Jiang Y."/>
        </authorList>
    </citation>
    <scope>NUCLEOTIDE SEQUENCE</scope>
    <source>
        <strain evidence="3">PKUAC-SCTA174</strain>
    </source>
</reference>
<evidence type="ECO:0000256" key="2">
    <source>
        <dbReference type="SAM" id="SignalP"/>
    </source>
</evidence>
<dbReference type="PANTHER" id="PTHR48148:SF2">
    <property type="entry name" value="PA14 DOMAIN-CONTAINING PROTEIN"/>
    <property type="match status" value="1"/>
</dbReference>
<accession>A0A9E8ZIB7</accession>
<dbReference type="KEGG" id="tsin:OXH18_10135"/>
<sequence>MSTSFLTRVFSSTAATASLLLLSSFSSAEAASFTFNTSNFTGANAKVSITLDDKAAGEGNIQFTVKMAADATTIGDIRGLFFNISDDSLLSGLRATGSHVTTTAYGAGKISSVGKANLNGDGGNHLFDFGIEIGENGLKGGKDDIQTTTFVLSHTSRALDLSLFAQQDFGVRLTSVGTVGGSRELSSKLVGTSPLPPIQVNPPSPSPSPSPASPSHSSSPSPNPSPSPVSSSPAPAPAPVVITPLPSASPMPAPVPSSSTEIPEPSITAGLVLATAGAIKWLRKKGATVQTETDSLA</sequence>
<dbReference type="EMBL" id="CP113797">
    <property type="protein sequence ID" value="WAL62324.1"/>
    <property type="molecule type" value="Genomic_DNA"/>
</dbReference>
<gene>
    <name evidence="3" type="ORF">OXH18_10135</name>
</gene>
<evidence type="ECO:0000313" key="4">
    <source>
        <dbReference type="Proteomes" id="UP001163152"/>
    </source>
</evidence>
<feature type="signal peptide" evidence="2">
    <location>
        <begin position="1"/>
        <end position="30"/>
    </location>
</feature>
<keyword evidence="2" id="KW-0732">Signal</keyword>
<dbReference type="InterPro" id="IPR013424">
    <property type="entry name" value="Ice-binding_C"/>
</dbReference>
<feature type="compositionally biased region" description="Low complexity" evidence="1">
    <location>
        <begin position="228"/>
        <end position="246"/>
    </location>
</feature>
<name>A0A9E8ZIB7_9CYAN</name>
<proteinExistence type="predicted"/>
<dbReference type="RefSeq" id="WP_268612604.1">
    <property type="nucleotide sequence ID" value="NZ_CP113797.1"/>
</dbReference>
<feature type="chain" id="PRO_5038344122" evidence="2">
    <location>
        <begin position="31"/>
        <end position="297"/>
    </location>
</feature>
<keyword evidence="4" id="KW-1185">Reference proteome</keyword>
<feature type="compositionally biased region" description="Pro residues" evidence="1">
    <location>
        <begin position="194"/>
        <end position="212"/>
    </location>
</feature>
<protein>
    <submittedName>
        <fullName evidence="3">PEP-CTERM sorting domain-containing protein</fullName>
    </submittedName>
</protein>
<dbReference type="Proteomes" id="UP001163152">
    <property type="component" value="Chromosome"/>
</dbReference>
<dbReference type="AlphaFoldDB" id="A0A9E8ZIB7"/>
<evidence type="ECO:0000256" key="1">
    <source>
        <dbReference type="SAM" id="MobiDB-lite"/>
    </source>
</evidence>
<evidence type="ECO:0000313" key="3">
    <source>
        <dbReference type="EMBL" id="WAL62324.1"/>
    </source>
</evidence>
<dbReference type="PANTHER" id="PTHR48148">
    <property type="entry name" value="KERATINOCYTE PROLINE-RICH PROTEIN"/>
    <property type="match status" value="1"/>
</dbReference>
<organism evidence="3 4">
    <name type="scientific">Thermocoleostomius sinensis A174</name>
    <dbReference type="NCBI Taxonomy" id="2016057"/>
    <lineage>
        <taxon>Bacteria</taxon>
        <taxon>Bacillati</taxon>
        <taxon>Cyanobacteriota</taxon>
        <taxon>Cyanophyceae</taxon>
        <taxon>Oculatellales</taxon>
        <taxon>Oculatellaceae</taxon>
        <taxon>Thermocoleostomius</taxon>
    </lineage>
</organism>